<name>A0A1B9ILE8_9TREE</name>
<keyword evidence="4" id="KW-1185">Reference proteome</keyword>
<accession>A0A1B9ILE8</accession>
<dbReference type="EMBL" id="KV700091">
    <property type="protein sequence ID" value="OCF56231.1"/>
    <property type="molecule type" value="Genomic_DNA"/>
</dbReference>
<gene>
    <name evidence="3" type="ORF">L486_06172</name>
</gene>
<feature type="compositionally biased region" description="Polar residues" evidence="1">
    <location>
        <begin position="37"/>
        <end position="53"/>
    </location>
</feature>
<dbReference type="AlphaFoldDB" id="A0A1B9ILE8"/>
<evidence type="ECO:0008006" key="5">
    <source>
        <dbReference type="Google" id="ProtNLM"/>
    </source>
</evidence>
<reference evidence="4" key="2">
    <citation type="submission" date="2013-12" db="EMBL/GenBank/DDBJ databases">
        <title>Evolution of pathogenesis and genome organization in the Tremellales.</title>
        <authorList>
            <person name="Cuomo C."/>
            <person name="Litvintseva A."/>
            <person name="Heitman J."/>
            <person name="Chen Y."/>
            <person name="Sun S."/>
            <person name="Springer D."/>
            <person name="Dromer F."/>
            <person name="Young S."/>
            <person name="Zeng Q."/>
            <person name="Chapman S."/>
            <person name="Gujja S."/>
            <person name="Saif S."/>
            <person name="Birren B."/>
        </authorList>
    </citation>
    <scope>NUCLEOTIDE SEQUENCE [LARGE SCALE GENOMIC DNA]</scope>
    <source>
        <strain evidence="4">CBS 10435</strain>
    </source>
</reference>
<evidence type="ECO:0000313" key="4">
    <source>
        <dbReference type="Proteomes" id="UP000092583"/>
    </source>
</evidence>
<feature type="region of interest" description="Disordered" evidence="1">
    <location>
        <begin position="37"/>
        <end position="59"/>
    </location>
</feature>
<dbReference type="OrthoDB" id="2563890at2759"/>
<organism evidence="3 4">
    <name type="scientific">Kwoniella mangroviensis CBS 10435</name>
    <dbReference type="NCBI Taxonomy" id="1331196"/>
    <lineage>
        <taxon>Eukaryota</taxon>
        <taxon>Fungi</taxon>
        <taxon>Dikarya</taxon>
        <taxon>Basidiomycota</taxon>
        <taxon>Agaricomycotina</taxon>
        <taxon>Tremellomycetes</taxon>
        <taxon>Tremellales</taxon>
        <taxon>Cryptococcaceae</taxon>
        <taxon>Kwoniella</taxon>
    </lineage>
</organism>
<dbReference type="Proteomes" id="UP000092583">
    <property type="component" value="Unassembled WGS sequence"/>
</dbReference>
<feature type="signal peptide" evidence="2">
    <location>
        <begin position="1"/>
        <end position="19"/>
    </location>
</feature>
<feature type="chain" id="PRO_5008628708" description="FAS1 domain-containing protein" evidence="2">
    <location>
        <begin position="20"/>
        <end position="253"/>
    </location>
</feature>
<proteinExistence type="predicted"/>
<sequence>MKFQIPLLASLALIAGVRAAPVPGLLANILSPLQQQRPSACPTSNAAPSQPTATGGGLLESNTGSSLSSILKSLKITTPEGLDTTLNGIKLTGLDDLQLSQFLQFILLGPGVHIPSGQDINDIVNQIILDLDNELTTGNENGNGKGGILGNIFNSGDAPGAQVSHHALQDIDAIFTDGAFERFQSTYKATPTSKSGNLPAIDPGPLANIKPSATIGLLPSGSNKGVLGLANVDVSADVNLEGAKITLGPKIHL</sequence>
<evidence type="ECO:0000256" key="1">
    <source>
        <dbReference type="SAM" id="MobiDB-lite"/>
    </source>
</evidence>
<reference evidence="3 4" key="1">
    <citation type="submission" date="2013-07" db="EMBL/GenBank/DDBJ databases">
        <title>The Genome Sequence of Kwoniella mangroviensis CBS10435.</title>
        <authorList>
            <consortium name="The Broad Institute Genome Sequencing Platform"/>
            <person name="Cuomo C."/>
            <person name="Litvintseva A."/>
            <person name="Chen Y."/>
            <person name="Heitman J."/>
            <person name="Sun S."/>
            <person name="Springer D."/>
            <person name="Dromer F."/>
            <person name="Young S.K."/>
            <person name="Zeng Q."/>
            <person name="Gargeya S."/>
            <person name="Fitzgerald M."/>
            <person name="Abouelleil A."/>
            <person name="Alvarado L."/>
            <person name="Berlin A.M."/>
            <person name="Chapman S.B."/>
            <person name="Dewar J."/>
            <person name="Goldberg J."/>
            <person name="Griggs A."/>
            <person name="Gujja S."/>
            <person name="Hansen M."/>
            <person name="Howarth C."/>
            <person name="Imamovic A."/>
            <person name="Larimer J."/>
            <person name="McCowan C."/>
            <person name="Murphy C."/>
            <person name="Pearson M."/>
            <person name="Priest M."/>
            <person name="Roberts A."/>
            <person name="Saif S."/>
            <person name="Shea T."/>
            <person name="Sykes S."/>
            <person name="Wortman J."/>
            <person name="Nusbaum C."/>
            <person name="Birren B."/>
        </authorList>
    </citation>
    <scope>NUCLEOTIDE SEQUENCE [LARGE SCALE GENOMIC DNA]</scope>
    <source>
        <strain evidence="3 4">CBS 10435</strain>
    </source>
</reference>
<evidence type="ECO:0000256" key="2">
    <source>
        <dbReference type="SAM" id="SignalP"/>
    </source>
</evidence>
<protein>
    <recommendedName>
        <fullName evidence="5">FAS1 domain-containing protein</fullName>
    </recommendedName>
</protein>
<evidence type="ECO:0000313" key="3">
    <source>
        <dbReference type="EMBL" id="OCF56231.1"/>
    </source>
</evidence>
<keyword evidence="2" id="KW-0732">Signal</keyword>